<keyword evidence="4" id="KW-1185">Reference proteome</keyword>
<feature type="compositionally biased region" description="Basic and acidic residues" evidence="1">
    <location>
        <begin position="1"/>
        <end position="11"/>
    </location>
</feature>
<evidence type="ECO:0000313" key="4">
    <source>
        <dbReference type="Proteomes" id="UP000295411"/>
    </source>
</evidence>
<sequence>MSKANDEHDPRPAASGRGSSAVIGTGTAGGEPRRSRRAADAPVDAEARTPERVSLARARDREALRTYRALAEHSVPTVAMSYDAMPTRRQLRLQQQEAQAARAEAPAAPPAGTGPDSSTPAPSASAASTPGDSSAASPAQGSASVAAARGGTAPDTSARQAEGRPLDPDGTPIERRVAQVPLEGRRDRRRRTGREGEGAAGEPQATGAAPTAAQGAAGGDLSVEQALAAREVIAAQARDQVAMIEAAQGTDPFAVDPAILAKQKALAERAAVLNSRAQKIQQLSEENSQRRPQSSDPTTAHNLSIVAPPEYVQVPGVGGPVLKAPTTSHVPVVRRTPPSKPSVQVPAPAPAGKDPERRSQVLAQAETLARSHGRTTDDGATPVRAQSAHGLDPLDAMTAGLARVRRMRYLQFSILGLGVLALLAGILMIVSGFGG</sequence>
<keyword evidence="2" id="KW-0812">Transmembrane</keyword>
<protein>
    <submittedName>
        <fullName evidence="3">Uncharacterized protein</fullName>
    </submittedName>
</protein>
<feature type="region of interest" description="Disordered" evidence="1">
    <location>
        <begin position="1"/>
        <end position="58"/>
    </location>
</feature>
<evidence type="ECO:0000256" key="2">
    <source>
        <dbReference type="SAM" id="Phobius"/>
    </source>
</evidence>
<proteinExistence type="predicted"/>
<organism evidence="3 4">
    <name type="scientific">Arthrobacter crusticola</name>
    <dbReference type="NCBI Taxonomy" id="2547960"/>
    <lineage>
        <taxon>Bacteria</taxon>
        <taxon>Bacillati</taxon>
        <taxon>Actinomycetota</taxon>
        <taxon>Actinomycetes</taxon>
        <taxon>Micrococcales</taxon>
        <taxon>Micrococcaceae</taxon>
        <taxon>Arthrobacter</taxon>
    </lineage>
</organism>
<accession>A0A4R5TSM8</accession>
<comment type="caution">
    <text evidence="3">The sequence shown here is derived from an EMBL/GenBank/DDBJ whole genome shotgun (WGS) entry which is preliminary data.</text>
</comment>
<feature type="region of interest" description="Disordered" evidence="1">
    <location>
        <begin position="71"/>
        <end position="219"/>
    </location>
</feature>
<dbReference type="OrthoDB" id="4934727at2"/>
<feature type="compositionally biased region" description="Low complexity" evidence="1">
    <location>
        <begin position="200"/>
        <end position="215"/>
    </location>
</feature>
<keyword evidence="2" id="KW-0472">Membrane</keyword>
<gene>
    <name evidence="3" type="ORF">E2F48_15200</name>
</gene>
<feature type="region of interest" description="Disordered" evidence="1">
    <location>
        <begin position="326"/>
        <end position="358"/>
    </location>
</feature>
<name>A0A4R5TSM8_9MICC</name>
<feature type="compositionally biased region" description="Basic and acidic residues" evidence="1">
    <location>
        <begin position="31"/>
        <end position="51"/>
    </location>
</feature>
<dbReference type="Proteomes" id="UP000295411">
    <property type="component" value="Unassembled WGS sequence"/>
</dbReference>
<reference evidence="3 4" key="1">
    <citation type="submission" date="2019-03" db="EMBL/GenBank/DDBJ databases">
        <title>Arthrobacter sp. nov., an bacterium isolated from biocrust in Mu Us Desert.</title>
        <authorList>
            <person name="Lixiong L."/>
        </authorList>
    </citation>
    <scope>NUCLEOTIDE SEQUENCE [LARGE SCALE GENOMIC DNA]</scope>
    <source>
        <strain evidence="3 4">SLN-3</strain>
    </source>
</reference>
<evidence type="ECO:0000313" key="3">
    <source>
        <dbReference type="EMBL" id="TDK24114.1"/>
    </source>
</evidence>
<dbReference type="AlphaFoldDB" id="A0A4R5TSM8"/>
<feature type="compositionally biased region" description="Low complexity" evidence="1">
    <location>
        <begin position="92"/>
        <end position="153"/>
    </location>
</feature>
<keyword evidence="2" id="KW-1133">Transmembrane helix</keyword>
<dbReference type="EMBL" id="SMTK01000005">
    <property type="protein sequence ID" value="TDK24114.1"/>
    <property type="molecule type" value="Genomic_DNA"/>
</dbReference>
<feature type="compositionally biased region" description="Basic and acidic residues" evidence="1">
    <location>
        <begin position="161"/>
        <end position="177"/>
    </location>
</feature>
<dbReference type="RefSeq" id="WP_133404796.1">
    <property type="nucleotide sequence ID" value="NZ_SMTK01000005.1"/>
</dbReference>
<feature type="transmembrane region" description="Helical" evidence="2">
    <location>
        <begin position="412"/>
        <end position="433"/>
    </location>
</feature>
<feature type="region of interest" description="Disordered" evidence="1">
    <location>
        <begin position="280"/>
        <end position="301"/>
    </location>
</feature>
<evidence type="ECO:0000256" key="1">
    <source>
        <dbReference type="SAM" id="MobiDB-lite"/>
    </source>
</evidence>